<keyword evidence="1" id="KW-0812">Transmembrane</keyword>
<dbReference type="Pfam" id="PF12146">
    <property type="entry name" value="Hydrolase_4"/>
    <property type="match status" value="1"/>
</dbReference>
<keyword evidence="4" id="KW-1185">Reference proteome</keyword>
<protein>
    <submittedName>
        <fullName evidence="3">Alpha/beta hydrolase</fullName>
    </submittedName>
</protein>
<accession>A0ABN4LXK2</accession>
<gene>
    <name evidence="3" type="ORF">AWY79_02960</name>
</gene>
<keyword evidence="3" id="KW-0378">Hydrolase</keyword>
<evidence type="ECO:0000259" key="2">
    <source>
        <dbReference type="Pfam" id="PF12146"/>
    </source>
</evidence>
<dbReference type="PANTHER" id="PTHR12277">
    <property type="entry name" value="ALPHA/BETA HYDROLASE DOMAIN-CONTAINING PROTEIN"/>
    <property type="match status" value="1"/>
</dbReference>
<dbReference type="GO" id="GO:0016787">
    <property type="term" value="F:hydrolase activity"/>
    <property type="evidence" value="ECO:0007669"/>
    <property type="project" value="UniProtKB-KW"/>
</dbReference>
<feature type="domain" description="Serine aminopeptidase S33" evidence="2">
    <location>
        <begin position="76"/>
        <end position="193"/>
    </location>
</feature>
<dbReference type="InterPro" id="IPR022742">
    <property type="entry name" value="Hydrolase_4"/>
</dbReference>
<name>A0ABN4LXK2_9BACT</name>
<dbReference type="EMBL" id="CP014206">
    <property type="protein sequence ID" value="AMK10148.1"/>
    <property type="molecule type" value="Genomic_DNA"/>
</dbReference>
<dbReference type="InterPro" id="IPR029058">
    <property type="entry name" value="AB_hydrolase_fold"/>
</dbReference>
<proteinExistence type="predicted"/>
<evidence type="ECO:0000313" key="3">
    <source>
        <dbReference type="EMBL" id="AMK10148.1"/>
    </source>
</evidence>
<keyword evidence="1" id="KW-1133">Transmembrane helix</keyword>
<organism evidence="3 4">
    <name type="scientific">Pseudodesulfovibrio indicus</name>
    <dbReference type="NCBI Taxonomy" id="1716143"/>
    <lineage>
        <taxon>Bacteria</taxon>
        <taxon>Pseudomonadati</taxon>
        <taxon>Thermodesulfobacteriota</taxon>
        <taxon>Desulfovibrionia</taxon>
        <taxon>Desulfovibrionales</taxon>
        <taxon>Desulfovibrionaceae</taxon>
    </lineage>
</organism>
<keyword evidence="1" id="KW-0472">Membrane</keyword>
<evidence type="ECO:0000256" key="1">
    <source>
        <dbReference type="SAM" id="Phobius"/>
    </source>
</evidence>
<dbReference type="Gene3D" id="3.40.50.1820">
    <property type="entry name" value="alpha/beta hydrolase"/>
    <property type="match status" value="1"/>
</dbReference>
<dbReference type="Proteomes" id="UP000055611">
    <property type="component" value="Chromosome"/>
</dbReference>
<feature type="transmembrane region" description="Helical" evidence="1">
    <location>
        <begin position="12"/>
        <end position="29"/>
    </location>
</feature>
<dbReference type="SUPFAM" id="SSF53474">
    <property type="entry name" value="alpha/beta-Hydrolases"/>
    <property type="match status" value="1"/>
</dbReference>
<evidence type="ECO:0000313" key="4">
    <source>
        <dbReference type="Proteomes" id="UP000055611"/>
    </source>
</evidence>
<sequence length="283" mass="31109">MYCPPMWTVMKLLLGMCAGYALLAAWIYFSQRGMVYCPRRELVATPGEIGLEYEDVRLRNRLGTDIHGWWLPCGRARLTLLFCHGNGGNISHRLESLRIFHDLGLSVLLFDYSGYGQSGGEPSEAGTYADARACWDRLMDRGTDPGSVVLFGRSLGGGVAARLARELADEGIAPAGIILESTFTSVPDMGAYMYPWLPVRRLSRFRYDSAAALAGLDLPGLFLHSPDDDVVPYALGKRLYEGYAGQKTFFELTGDHNKGFLDTGEPYANALARFLSGLGGQCR</sequence>
<reference evidence="3 4" key="1">
    <citation type="journal article" date="2016" name="Front. Microbiol.">
        <title>Genome Sequence of the Piezophilic, Mesophilic Sulfate-Reducing Bacterium Desulfovibrio indicus J2T.</title>
        <authorList>
            <person name="Cao J."/>
            <person name="Maignien L."/>
            <person name="Shao Z."/>
            <person name="Alain K."/>
            <person name="Jebbar M."/>
        </authorList>
    </citation>
    <scope>NUCLEOTIDE SEQUENCE [LARGE SCALE GENOMIC DNA]</scope>
    <source>
        <strain evidence="3 4">J2</strain>
    </source>
</reference>